<dbReference type="PANTHER" id="PTHR43802:SF1">
    <property type="entry name" value="IP11341P-RELATED"/>
    <property type="match status" value="1"/>
</dbReference>
<dbReference type="Gene3D" id="1.10.12.10">
    <property type="entry name" value="Lyase 2-enoyl-coa Hydratase, Chain A, domain 2"/>
    <property type="match status" value="1"/>
</dbReference>
<comment type="similarity">
    <text evidence="1">Belongs to the enoyl-CoA hydratase/isomerase family.</text>
</comment>
<dbReference type="EMBL" id="CP127294">
    <property type="protein sequence ID" value="WIX75653.1"/>
    <property type="molecule type" value="Genomic_DNA"/>
</dbReference>
<dbReference type="CDD" id="cd06558">
    <property type="entry name" value="crotonase-like"/>
    <property type="match status" value="1"/>
</dbReference>
<keyword evidence="3" id="KW-1185">Reference proteome</keyword>
<dbReference type="KEGG" id="acab:QRX50_29645"/>
<organism evidence="2 3">
    <name type="scientific">Amycolatopsis carbonis</name>
    <dbReference type="NCBI Taxonomy" id="715471"/>
    <lineage>
        <taxon>Bacteria</taxon>
        <taxon>Bacillati</taxon>
        <taxon>Actinomycetota</taxon>
        <taxon>Actinomycetes</taxon>
        <taxon>Pseudonocardiales</taxon>
        <taxon>Pseudonocardiaceae</taxon>
        <taxon>Amycolatopsis</taxon>
    </lineage>
</organism>
<gene>
    <name evidence="2" type="ORF">QRX50_29645</name>
</gene>
<dbReference type="Pfam" id="PF00378">
    <property type="entry name" value="ECH_1"/>
    <property type="match status" value="1"/>
</dbReference>
<dbReference type="InterPro" id="IPR014748">
    <property type="entry name" value="Enoyl-CoA_hydra_C"/>
</dbReference>
<dbReference type="InterPro" id="IPR029045">
    <property type="entry name" value="ClpP/crotonase-like_dom_sf"/>
</dbReference>
<evidence type="ECO:0000313" key="2">
    <source>
        <dbReference type="EMBL" id="WIX75653.1"/>
    </source>
</evidence>
<dbReference type="AlphaFoldDB" id="A0A9Y2MS85"/>
<sequence>MGTVELTTIDEGVLQITFNRPAALNALTWELAKDFLDVMDRVDQDAEARVVVLTGAGRAFCAGFDLNGYGDDTRLEKLGAPRGLLVRQAEVATMVTRLREVKIPIIAAINGPCAGAGISYAAACDIRIAAEGAVFSAAFLRAGVSACDLGVSWLLPRIVGFGRAQELMYTARRFDANEALSMGLVTDVVPGDQLTAKALAIAEKIKQNPPLQTELTKVGLSVALQSASLQDVIQFENRQQVLTAMTEDYREAIDSYLGKRPPRYSGR</sequence>
<dbReference type="PANTHER" id="PTHR43802">
    <property type="entry name" value="ENOYL-COA HYDRATASE"/>
    <property type="match status" value="1"/>
</dbReference>
<dbReference type="RefSeq" id="WP_285966418.1">
    <property type="nucleotide sequence ID" value="NZ_CP127294.1"/>
</dbReference>
<dbReference type="SUPFAM" id="SSF52096">
    <property type="entry name" value="ClpP/crotonase"/>
    <property type="match status" value="1"/>
</dbReference>
<dbReference type="GO" id="GO:0003824">
    <property type="term" value="F:catalytic activity"/>
    <property type="evidence" value="ECO:0007669"/>
    <property type="project" value="UniProtKB-ARBA"/>
</dbReference>
<dbReference type="Proteomes" id="UP001236014">
    <property type="component" value="Chromosome"/>
</dbReference>
<protein>
    <submittedName>
        <fullName evidence="2">Enoyl-CoA hydratase-related protein</fullName>
    </submittedName>
</protein>
<evidence type="ECO:0000256" key="1">
    <source>
        <dbReference type="ARBA" id="ARBA00005254"/>
    </source>
</evidence>
<proteinExistence type="inferred from homology"/>
<reference evidence="2 3" key="1">
    <citation type="submission" date="2023-06" db="EMBL/GenBank/DDBJ databases">
        <authorList>
            <person name="Oyuntsetseg B."/>
            <person name="Kim S.B."/>
        </authorList>
    </citation>
    <scope>NUCLEOTIDE SEQUENCE [LARGE SCALE GENOMIC DNA]</scope>
    <source>
        <strain evidence="2 3">2-15</strain>
    </source>
</reference>
<name>A0A9Y2MS85_9PSEU</name>
<accession>A0A9Y2MS85</accession>
<dbReference type="InterPro" id="IPR001753">
    <property type="entry name" value="Enoyl-CoA_hydra/iso"/>
</dbReference>
<dbReference type="Gene3D" id="3.90.226.10">
    <property type="entry name" value="2-enoyl-CoA Hydratase, Chain A, domain 1"/>
    <property type="match status" value="1"/>
</dbReference>
<evidence type="ECO:0000313" key="3">
    <source>
        <dbReference type="Proteomes" id="UP001236014"/>
    </source>
</evidence>